<protein>
    <recommendedName>
        <fullName evidence="1">Ig-like domain-containing protein</fullName>
    </recommendedName>
</protein>
<dbReference type="Gene3D" id="2.60.40.10">
    <property type="entry name" value="Immunoglobulins"/>
    <property type="match status" value="1"/>
</dbReference>
<reference evidence="2" key="2">
    <citation type="submission" date="2025-08" db="UniProtKB">
        <authorList>
            <consortium name="Ensembl"/>
        </authorList>
    </citation>
    <scope>IDENTIFICATION</scope>
</reference>
<dbReference type="Ensembl" id="ENSLCAT00010013239.1">
    <property type="protein sequence ID" value="ENSLCAP00010012962.1"/>
    <property type="gene ID" value="ENSLCAG00010006141.1"/>
</dbReference>
<dbReference type="InterPro" id="IPR003598">
    <property type="entry name" value="Ig_sub2"/>
</dbReference>
<dbReference type="FunFam" id="2.60.40.10:FF:002525">
    <property type="entry name" value="Uncharacterized protein"/>
    <property type="match status" value="1"/>
</dbReference>
<feature type="domain" description="Ig-like" evidence="1">
    <location>
        <begin position="1"/>
        <end position="106"/>
    </location>
</feature>
<dbReference type="InterPro" id="IPR013783">
    <property type="entry name" value="Ig-like_fold"/>
</dbReference>
<proteinExistence type="predicted"/>
<evidence type="ECO:0000313" key="2">
    <source>
        <dbReference type="Ensembl" id="ENSLCAP00010012962.1"/>
    </source>
</evidence>
<evidence type="ECO:0000313" key="3">
    <source>
        <dbReference type="Proteomes" id="UP000314980"/>
    </source>
</evidence>
<dbReference type="InterPro" id="IPR007110">
    <property type="entry name" value="Ig-like_dom"/>
</dbReference>
<dbReference type="InterPro" id="IPR036179">
    <property type="entry name" value="Ig-like_dom_sf"/>
</dbReference>
<dbReference type="SMART" id="SM00409">
    <property type="entry name" value="IG"/>
    <property type="match status" value="1"/>
</dbReference>
<dbReference type="PANTHER" id="PTHR23267">
    <property type="entry name" value="IMMUNOGLOBULIN LIGHT CHAIN"/>
    <property type="match status" value="1"/>
</dbReference>
<dbReference type="Proteomes" id="UP000314980">
    <property type="component" value="Unassembled WGS sequence"/>
</dbReference>
<dbReference type="SUPFAM" id="SSF48726">
    <property type="entry name" value="Immunoglobulin"/>
    <property type="match status" value="1"/>
</dbReference>
<dbReference type="Pfam" id="PF07686">
    <property type="entry name" value="V-set"/>
    <property type="match status" value="1"/>
</dbReference>
<dbReference type="InterPro" id="IPR050150">
    <property type="entry name" value="IgV_Light_Chain"/>
</dbReference>
<dbReference type="AlphaFoldDB" id="A0A4W6CKX2"/>
<dbReference type="SMART" id="SM00406">
    <property type="entry name" value="IGv"/>
    <property type="match status" value="1"/>
</dbReference>
<reference evidence="3" key="1">
    <citation type="submission" date="2015-09" db="EMBL/GenBank/DDBJ databases">
        <authorList>
            <person name="Sai Rama Sridatta P."/>
        </authorList>
    </citation>
    <scope>NUCLEOTIDE SEQUENCE [LARGE SCALE GENOMIC DNA]</scope>
</reference>
<sequence length="107" mass="11732">DIILTQSPGSQSVVLGQTVSIRCKASSSVTYDLQWYLQRSGEAPKLLIYDDTTRYSGVSDRFSGSGSGTDFTLTISRVQAEDAGVYYCQQGNSFPFTQLFHESTLTV</sequence>
<dbReference type="InterPro" id="IPR003599">
    <property type="entry name" value="Ig_sub"/>
</dbReference>
<keyword evidence="3" id="KW-1185">Reference proteome</keyword>
<organism evidence="2 3">
    <name type="scientific">Lates calcarifer</name>
    <name type="common">Barramundi</name>
    <name type="synonym">Holocentrus calcarifer</name>
    <dbReference type="NCBI Taxonomy" id="8187"/>
    <lineage>
        <taxon>Eukaryota</taxon>
        <taxon>Metazoa</taxon>
        <taxon>Chordata</taxon>
        <taxon>Craniata</taxon>
        <taxon>Vertebrata</taxon>
        <taxon>Euteleostomi</taxon>
        <taxon>Actinopterygii</taxon>
        <taxon>Neopterygii</taxon>
        <taxon>Teleostei</taxon>
        <taxon>Neoteleostei</taxon>
        <taxon>Acanthomorphata</taxon>
        <taxon>Carangaria</taxon>
        <taxon>Carangaria incertae sedis</taxon>
        <taxon>Centropomidae</taxon>
        <taxon>Lates</taxon>
    </lineage>
</organism>
<reference evidence="2" key="3">
    <citation type="submission" date="2025-09" db="UniProtKB">
        <authorList>
            <consortium name="Ensembl"/>
        </authorList>
    </citation>
    <scope>IDENTIFICATION</scope>
</reference>
<dbReference type="InterPro" id="IPR013106">
    <property type="entry name" value="Ig_V-set"/>
</dbReference>
<dbReference type="GeneTree" id="ENSGT00940000153770"/>
<dbReference type="InParanoid" id="A0A4W6CKX2"/>
<accession>A0A4W6CKX2</accession>
<evidence type="ECO:0000259" key="1">
    <source>
        <dbReference type="PROSITE" id="PS50835"/>
    </source>
</evidence>
<dbReference type="PROSITE" id="PS50835">
    <property type="entry name" value="IG_LIKE"/>
    <property type="match status" value="1"/>
</dbReference>
<dbReference type="SMART" id="SM00408">
    <property type="entry name" value="IGc2"/>
    <property type="match status" value="1"/>
</dbReference>
<name>A0A4W6CKX2_LATCA</name>